<dbReference type="EMBL" id="JAKEVY010000002">
    <property type="protein sequence ID" value="MCF1714567.1"/>
    <property type="molecule type" value="Genomic_DNA"/>
</dbReference>
<feature type="chain" id="PRO_5047449654" evidence="1">
    <location>
        <begin position="21"/>
        <end position="370"/>
    </location>
</feature>
<evidence type="ECO:0000313" key="2">
    <source>
        <dbReference type="EMBL" id="MCF1714567.1"/>
    </source>
</evidence>
<organism evidence="2 3">
    <name type="scientific">Flavihumibacter fluminis</name>
    <dbReference type="NCBI Taxonomy" id="2909236"/>
    <lineage>
        <taxon>Bacteria</taxon>
        <taxon>Pseudomonadati</taxon>
        <taxon>Bacteroidota</taxon>
        <taxon>Chitinophagia</taxon>
        <taxon>Chitinophagales</taxon>
        <taxon>Chitinophagaceae</taxon>
        <taxon>Flavihumibacter</taxon>
    </lineage>
</organism>
<dbReference type="SUPFAM" id="SSF56935">
    <property type="entry name" value="Porins"/>
    <property type="match status" value="1"/>
</dbReference>
<evidence type="ECO:0000256" key="1">
    <source>
        <dbReference type="SAM" id="SignalP"/>
    </source>
</evidence>
<dbReference type="Proteomes" id="UP001200145">
    <property type="component" value="Unassembled WGS sequence"/>
</dbReference>
<gene>
    <name evidence="2" type="ORF">L0U88_08020</name>
</gene>
<feature type="signal peptide" evidence="1">
    <location>
        <begin position="1"/>
        <end position="20"/>
    </location>
</feature>
<dbReference type="RefSeq" id="WP_234865350.1">
    <property type="nucleotide sequence ID" value="NZ_JAKEVY010000002.1"/>
</dbReference>
<protein>
    <submittedName>
        <fullName evidence="2">Porin</fullName>
    </submittedName>
</protein>
<dbReference type="Pfam" id="PF07642">
    <property type="entry name" value="BBP2"/>
    <property type="match status" value="1"/>
</dbReference>
<sequence>MLQKLLATGIALSCITISHAQTAESTQTTSTAEAAATPPEEKKPLISFSGSADVYYRYDFGKQAGNNRTSFTNTHNSFALGMASLKAEHQGDKIGVVLDLGFGPRAKEFTYADEGITQAIKQLYVSYAPTDWLKFTAGTWATHVGYELVDPQLNRNYSMSYMFSNGPFSHTGLKAEVSKGKSGFMLGISNATDYRIPPTDQINRKFILAQYSFAASDNLKFYLNYVGGKNPDTSKTNQFDLVMTASISDAFSIGYNGTVNTTKTWDGAKNESGKSWWGSALYLNLDPKPWFGLTLRGEYFSDKNQFKIPTAGPDGASLFATTLSANFKVGGLTFIPEFRVENASEEIYADANGTGKKSAGSFLLAAIYSF</sequence>
<accession>A0ABS9BFT6</accession>
<keyword evidence="1" id="KW-0732">Signal</keyword>
<name>A0ABS9BFT6_9BACT</name>
<comment type="caution">
    <text evidence="2">The sequence shown here is derived from an EMBL/GenBank/DDBJ whole genome shotgun (WGS) entry which is preliminary data.</text>
</comment>
<dbReference type="InterPro" id="IPR011486">
    <property type="entry name" value="BBP2"/>
</dbReference>
<evidence type="ECO:0000313" key="3">
    <source>
        <dbReference type="Proteomes" id="UP001200145"/>
    </source>
</evidence>
<proteinExistence type="predicted"/>
<keyword evidence="3" id="KW-1185">Reference proteome</keyword>
<reference evidence="2 3" key="1">
    <citation type="submission" date="2022-01" db="EMBL/GenBank/DDBJ databases">
        <title>Flavihumibacter sp. nov., isolated from sediment of a river.</title>
        <authorList>
            <person name="Liu H."/>
        </authorList>
    </citation>
    <scope>NUCLEOTIDE SEQUENCE [LARGE SCALE GENOMIC DNA]</scope>
    <source>
        <strain evidence="2 3">RY-1</strain>
    </source>
</reference>